<keyword evidence="1" id="KW-1133">Transmembrane helix</keyword>
<comment type="caution">
    <text evidence="2">The sequence shown here is derived from an EMBL/GenBank/DDBJ whole genome shotgun (WGS) entry which is preliminary data.</text>
</comment>
<keyword evidence="1" id="KW-0812">Transmembrane</keyword>
<name>A0AAD9MXJ8_9ANNE</name>
<evidence type="ECO:0000256" key="1">
    <source>
        <dbReference type="SAM" id="Phobius"/>
    </source>
</evidence>
<evidence type="ECO:0000313" key="2">
    <source>
        <dbReference type="EMBL" id="KAK2149140.1"/>
    </source>
</evidence>
<sequence length="105" mass="12648">MKQGIQAFISYTYTKNDVWLITMKDMMQWVKNPIENSHLTKGYWICQFNDKIKCSEQTSNSTTKKVTFAAIINVDQIWIWQTAFLVVLYIVIYRYDKYMQEKKKK</sequence>
<accession>A0AAD9MXJ8</accession>
<feature type="transmembrane region" description="Helical" evidence="1">
    <location>
        <begin position="77"/>
        <end position="95"/>
    </location>
</feature>
<gene>
    <name evidence="2" type="ORF">LSH36_465g02063</name>
</gene>
<keyword evidence="1" id="KW-0472">Membrane</keyword>
<reference evidence="2" key="1">
    <citation type="journal article" date="2023" name="Mol. Biol. Evol.">
        <title>Third-Generation Sequencing Reveals the Adaptive Role of the Epigenome in Three Deep-Sea Polychaetes.</title>
        <authorList>
            <person name="Perez M."/>
            <person name="Aroh O."/>
            <person name="Sun Y."/>
            <person name="Lan Y."/>
            <person name="Juniper S.K."/>
            <person name="Young C.R."/>
            <person name="Angers B."/>
            <person name="Qian P.Y."/>
        </authorList>
    </citation>
    <scope>NUCLEOTIDE SEQUENCE</scope>
    <source>
        <strain evidence="2">P08H-3</strain>
    </source>
</reference>
<organism evidence="2 3">
    <name type="scientific">Paralvinella palmiformis</name>
    <dbReference type="NCBI Taxonomy" id="53620"/>
    <lineage>
        <taxon>Eukaryota</taxon>
        <taxon>Metazoa</taxon>
        <taxon>Spiralia</taxon>
        <taxon>Lophotrochozoa</taxon>
        <taxon>Annelida</taxon>
        <taxon>Polychaeta</taxon>
        <taxon>Sedentaria</taxon>
        <taxon>Canalipalpata</taxon>
        <taxon>Terebellida</taxon>
        <taxon>Terebelliformia</taxon>
        <taxon>Alvinellidae</taxon>
        <taxon>Paralvinella</taxon>
    </lineage>
</organism>
<dbReference type="AlphaFoldDB" id="A0AAD9MXJ8"/>
<evidence type="ECO:0000313" key="3">
    <source>
        <dbReference type="Proteomes" id="UP001208570"/>
    </source>
</evidence>
<protein>
    <submittedName>
        <fullName evidence="2">Uncharacterized protein</fullName>
    </submittedName>
</protein>
<proteinExistence type="predicted"/>
<dbReference type="Proteomes" id="UP001208570">
    <property type="component" value="Unassembled WGS sequence"/>
</dbReference>
<dbReference type="EMBL" id="JAODUP010000465">
    <property type="protein sequence ID" value="KAK2149140.1"/>
    <property type="molecule type" value="Genomic_DNA"/>
</dbReference>
<keyword evidence="3" id="KW-1185">Reference proteome</keyword>